<dbReference type="EMBL" id="VHIF01000001">
    <property type="protein sequence ID" value="TQO39730.1"/>
    <property type="molecule type" value="Genomic_DNA"/>
</dbReference>
<protein>
    <recommendedName>
        <fullName evidence="3">Alpha-L-rhamnosidase six-hairpin glycosidase domain-containing protein</fullName>
    </recommendedName>
</protein>
<comment type="caution">
    <text evidence="1">The sequence shown here is derived from an EMBL/GenBank/DDBJ whole genome shotgun (WGS) entry which is preliminary data.</text>
</comment>
<evidence type="ECO:0008006" key="3">
    <source>
        <dbReference type="Google" id="ProtNLM"/>
    </source>
</evidence>
<accession>A0ABY3AKW6</accession>
<organism evidence="1 2">
    <name type="scientific">Arenibacter algicola</name>
    <dbReference type="NCBI Taxonomy" id="616991"/>
    <lineage>
        <taxon>Bacteria</taxon>
        <taxon>Pseudomonadati</taxon>
        <taxon>Bacteroidota</taxon>
        <taxon>Flavobacteriia</taxon>
        <taxon>Flavobacteriales</taxon>
        <taxon>Flavobacteriaceae</taxon>
        <taxon>Arenibacter</taxon>
    </lineage>
</organism>
<gene>
    <name evidence="1" type="ORF">GQ41_4419</name>
</gene>
<name>A0ABY3AKW6_9FLAO</name>
<reference evidence="1 2" key="1">
    <citation type="submission" date="2019-06" db="EMBL/GenBank/DDBJ databases">
        <title>A large-scale integrated study on North Sea by COGITO (Coastal Microbe Genomic &amp; Taxonomic Observatory).</title>
        <authorList>
            <person name="Teeling H."/>
        </authorList>
    </citation>
    <scope>NUCLEOTIDE SEQUENCE [LARGE SCALE GENOMIC DNA]</scope>
    <source>
        <strain evidence="1 2">MAR_2009_79</strain>
    </source>
</reference>
<dbReference type="RefSeq" id="WP_142190937.1">
    <property type="nucleotide sequence ID" value="NZ_VHIF01000001.1"/>
</dbReference>
<sequence length="812" mass="93388">MKQLLTLFFSMIFVMSYAQLPVLKGGNWELYLNENGTIDQLVLTGEEIKDTVQFTKKKKYQGPSFYMASHRSDAFKGVILDDRVAEWQSEGPLAYKAMLDDLECQLEYKNIDGNLSIEVSIKNVGKTIYQPLKAGLKMGIDTYMDKYPNWLDIYFPTLLRSEKDHFWGYLMTPKQNLLLLTSPNPIASWSADYNYMFNEKENKPSFWGLHRIYGINLDLINAHPLPARHPQKLYQLHPGEEKTWKIQLSGLESLTKLEEKVSTLNQAPIFDLPRTGFEENEMINFSVISNEKPNVYFNDNLVESVNNGDNRYSVELSAGVPGHYRLIAKASGRTTEATVTVHHPWKWYLNHARDEALRVKQKATTHIESWYGFIPAFGAAKYMPNIAIDQQHIDRFEHLYNLLHKDNVPQVLKARIQNTSGTIDILNAKFKAFGDIKDIERAAELADWLIDFSQTSDGAFRTFHGYEGKPENEEDGILYTSVLYMAKSILDLALTEKELAETDRKWKKRYRTHFQSAQRAIDQLVSLDGDLETEGEMTFEDGMISCTALQIAYLGLQDEIDEKDVNTYKEAALKLLKSHDCLAQIKVPDGRQRGGTMRFWESQYDVMMIPNFMNTPHGWSAWRGYATYYTYLLTGDEHWLIETFNAASSFAQLIDYETGKLRWSFCANPFVPVRMSKEPHPTANVDSVNVFHLNAMHYKGNQFVIGEEYIDMVSNWQPHNTQDNDVFEVFKFMEEAVLTNAFVIERETGEFIGYNCSVENGGGVLKVKPNDVLIEQVHCNLKSTNKVMVVFADKLTTRDVRKDDLTWIKKTL</sequence>
<proteinExistence type="predicted"/>
<evidence type="ECO:0000313" key="1">
    <source>
        <dbReference type="EMBL" id="TQO39730.1"/>
    </source>
</evidence>
<evidence type="ECO:0000313" key="2">
    <source>
        <dbReference type="Proteomes" id="UP000315363"/>
    </source>
</evidence>
<keyword evidence="2" id="KW-1185">Reference proteome</keyword>
<dbReference type="Proteomes" id="UP000315363">
    <property type="component" value="Unassembled WGS sequence"/>
</dbReference>